<dbReference type="AlphaFoldDB" id="A0A0F9B365"/>
<proteinExistence type="predicted"/>
<dbReference type="PROSITE" id="PS51186">
    <property type="entry name" value="GNAT"/>
    <property type="match status" value="1"/>
</dbReference>
<dbReference type="Gene3D" id="3.40.630.30">
    <property type="match status" value="1"/>
</dbReference>
<dbReference type="CDD" id="cd04301">
    <property type="entry name" value="NAT_SF"/>
    <property type="match status" value="1"/>
</dbReference>
<name>A0A0F9B365_9ZZZZ</name>
<dbReference type="InterPro" id="IPR016181">
    <property type="entry name" value="Acyl_CoA_acyltransferase"/>
</dbReference>
<dbReference type="Pfam" id="PF13508">
    <property type="entry name" value="Acetyltransf_7"/>
    <property type="match status" value="1"/>
</dbReference>
<evidence type="ECO:0000313" key="2">
    <source>
        <dbReference type="EMBL" id="KKK85069.1"/>
    </source>
</evidence>
<dbReference type="EMBL" id="LAZR01051481">
    <property type="protein sequence ID" value="KKK85069.1"/>
    <property type="molecule type" value="Genomic_DNA"/>
</dbReference>
<gene>
    <name evidence="2" type="ORF">LCGC14_2776990</name>
</gene>
<organism evidence="2">
    <name type="scientific">marine sediment metagenome</name>
    <dbReference type="NCBI Taxonomy" id="412755"/>
    <lineage>
        <taxon>unclassified sequences</taxon>
        <taxon>metagenomes</taxon>
        <taxon>ecological metagenomes</taxon>
    </lineage>
</organism>
<sequence>YIPLLEVLPKYRRQGIGTTLMRRMAEELTDLYTVDLICDAELQPFYQRLGMQYAGPGMIIHNDARSLERNK</sequence>
<feature type="non-terminal residue" evidence="2">
    <location>
        <position position="1"/>
    </location>
</feature>
<protein>
    <recommendedName>
        <fullName evidence="1">N-acetyltransferase domain-containing protein</fullName>
    </recommendedName>
</protein>
<comment type="caution">
    <text evidence="2">The sequence shown here is derived from an EMBL/GenBank/DDBJ whole genome shotgun (WGS) entry which is preliminary data.</text>
</comment>
<dbReference type="InterPro" id="IPR000182">
    <property type="entry name" value="GNAT_dom"/>
</dbReference>
<dbReference type="GO" id="GO:0016747">
    <property type="term" value="F:acyltransferase activity, transferring groups other than amino-acyl groups"/>
    <property type="evidence" value="ECO:0007669"/>
    <property type="project" value="InterPro"/>
</dbReference>
<feature type="domain" description="N-acetyltransferase" evidence="1">
    <location>
        <begin position="1"/>
        <end position="71"/>
    </location>
</feature>
<evidence type="ECO:0000259" key="1">
    <source>
        <dbReference type="PROSITE" id="PS51186"/>
    </source>
</evidence>
<dbReference type="SUPFAM" id="SSF55729">
    <property type="entry name" value="Acyl-CoA N-acyltransferases (Nat)"/>
    <property type="match status" value="1"/>
</dbReference>
<reference evidence="2" key="1">
    <citation type="journal article" date="2015" name="Nature">
        <title>Complex archaea that bridge the gap between prokaryotes and eukaryotes.</title>
        <authorList>
            <person name="Spang A."/>
            <person name="Saw J.H."/>
            <person name="Jorgensen S.L."/>
            <person name="Zaremba-Niedzwiedzka K."/>
            <person name="Martijn J."/>
            <person name="Lind A.E."/>
            <person name="van Eijk R."/>
            <person name="Schleper C."/>
            <person name="Guy L."/>
            <person name="Ettema T.J."/>
        </authorList>
    </citation>
    <scope>NUCLEOTIDE SEQUENCE</scope>
</reference>
<accession>A0A0F9B365</accession>